<accession>A0A6H5HP22</accession>
<keyword evidence="2" id="KW-1185">Reference proteome</keyword>
<dbReference type="Proteomes" id="UP000479000">
    <property type="component" value="Unassembled WGS sequence"/>
</dbReference>
<dbReference type="AlphaFoldDB" id="A0A6H5HP22"/>
<sequence>MMPEAEEFQKCHNHLLNVHDINETPPRFDKNVSYNYEKWRATCLRQLDKFTPENLRRKRTKMNDSYKKHNDECIPANPEKRSRGNVSDISMSLAHNPKIEVFFFQLNKLKPHNMCFFFINDGRHSNDGWHSNDDRHDNLFEKVIVILTCNNYSTLRCPCSSRVRIDDNEALLRIQTA</sequence>
<organism evidence="1 2">
    <name type="scientific">Nesidiocoris tenuis</name>
    <dbReference type="NCBI Taxonomy" id="355587"/>
    <lineage>
        <taxon>Eukaryota</taxon>
        <taxon>Metazoa</taxon>
        <taxon>Ecdysozoa</taxon>
        <taxon>Arthropoda</taxon>
        <taxon>Hexapoda</taxon>
        <taxon>Insecta</taxon>
        <taxon>Pterygota</taxon>
        <taxon>Neoptera</taxon>
        <taxon>Paraneoptera</taxon>
        <taxon>Hemiptera</taxon>
        <taxon>Heteroptera</taxon>
        <taxon>Panheteroptera</taxon>
        <taxon>Cimicomorpha</taxon>
        <taxon>Miridae</taxon>
        <taxon>Dicyphina</taxon>
        <taxon>Nesidiocoris</taxon>
    </lineage>
</organism>
<dbReference type="EMBL" id="CADCXU010035080">
    <property type="protein sequence ID" value="CAB0020173.1"/>
    <property type="molecule type" value="Genomic_DNA"/>
</dbReference>
<protein>
    <submittedName>
        <fullName evidence="1">Uncharacterized protein</fullName>
    </submittedName>
</protein>
<proteinExistence type="predicted"/>
<name>A0A6H5HP22_9HEMI</name>
<gene>
    <name evidence="1" type="ORF">NTEN_LOCUS23773</name>
</gene>
<reference evidence="1 2" key="1">
    <citation type="submission" date="2020-02" db="EMBL/GenBank/DDBJ databases">
        <authorList>
            <person name="Ferguson B K."/>
        </authorList>
    </citation>
    <scope>NUCLEOTIDE SEQUENCE [LARGE SCALE GENOMIC DNA]</scope>
</reference>
<evidence type="ECO:0000313" key="1">
    <source>
        <dbReference type="EMBL" id="CAB0020173.1"/>
    </source>
</evidence>
<evidence type="ECO:0000313" key="2">
    <source>
        <dbReference type="Proteomes" id="UP000479000"/>
    </source>
</evidence>